<organism evidence="2 3">
    <name type="scientific">Kribbella soli</name>
    <dbReference type="NCBI Taxonomy" id="1124743"/>
    <lineage>
        <taxon>Bacteria</taxon>
        <taxon>Bacillati</taxon>
        <taxon>Actinomycetota</taxon>
        <taxon>Actinomycetes</taxon>
        <taxon>Propionibacteriales</taxon>
        <taxon>Kribbellaceae</taxon>
        <taxon>Kribbella</taxon>
    </lineage>
</organism>
<proteinExistence type="predicted"/>
<keyword evidence="2" id="KW-0808">Transferase</keyword>
<comment type="caution">
    <text evidence="2">The sequence shown here is derived from an EMBL/GenBank/DDBJ whole genome shotgun (WGS) entry which is preliminary data.</text>
</comment>
<dbReference type="InterPro" id="IPR016181">
    <property type="entry name" value="Acyl_CoA_acyltransferase"/>
</dbReference>
<feature type="domain" description="N-acetyltransferase" evidence="1">
    <location>
        <begin position="3"/>
        <end position="189"/>
    </location>
</feature>
<dbReference type="PROSITE" id="PS51186">
    <property type="entry name" value="GNAT"/>
    <property type="match status" value="1"/>
</dbReference>
<dbReference type="SUPFAM" id="SSF55729">
    <property type="entry name" value="Acyl-CoA N-acyltransferases (Nat)"/>
    <property type="match status" value="1"/>
</dbReference>
<dbReference type="CDD" id="cd04301">
    <property type="entry name" value="NAT_SF"/>
    <property type="match status" value="1"/>
</dbReference>
<protein>
    <submittedName>
        <fullName evidence="2">GNAT family N-acetyltransferase</fullName>
    </submittedName>
</protein>
<keyword evidence="3" id="KW-1185">Reference proteome</keyword>
<gene>
    <name evidence="2" type="ORF">E0H45_30680</name>
</gene>
<dbReference type="EMBL" id="SJJZ01000003">
    <property type="protein sequence ID" value="TCC06293.1"/>
    <property type="molecule type" value="Genomic_DNA"/>
</dbReference>
<dbReference type="Gene3D" id="3.40.630.30">
    <property type="match status" value="1"/>
</dbReference>
<dbReference type="RefSeq" id="WP_131343635.1">
    <property type="nucleotide sequence ID" value="NZ_SJJZ01000003.1"/>
</dbReference>
<dbReference type="OrthoDB" id="3239945at2"/>
<evidence type="ECO:0000313" key="3">
    <source>
        <dbReference type="Proteomes" id="UP000292346"/>
    </source>
</evidence>
<dbReference type="GO" id="GO:0016747">
    <property type="term" value="F:acyltransferase activity, transferring groups other than amino-acyl groups"/>
    <property type="evidence" value="ECO:0007669"/>
    <property type="project" value="InterPro"/>
</dbReference>
<dbReference type="InterPro" id="IPR000182">
    <property type="entry name" value="GNAT_dom"/>
</dbReference>
<dbReference type="Proteomes" id="UP000292346">
    <property type="component" value="Unassembled WGS sequence"/>
</dbReference>
<evidence type="ECO:0000259" key="1">
    <source>
        <dbReference type="PROSITE" id="PS51186"/>
    </source>
</evidence>
<sequence>MDVVVEAVDATRWDDLAELFGPNGTYRGCWCMTWRLTSKEFTANGNAGNRAELESMVKSGQQVGLIGYADGKPATWCSVAPRPTFPKVIRSTTIAPADPEDESVWSVVCFFVRAGFRRKGLLDPMLAAAVEAARKGGARAIEGYPVDTEGGSKPGALYTGTIELYERNGFKEHIRPASGRRVVMQRLLD</sequence>
<dbReference type="AlphaFoldDB" id="A0A4R0H8C8"/>
<reference evidence="2 3" key="1">
    <citation type="submission" date="2019-02" db="EMBL/GenBank/DDBJ databases">
        <title>Kribbella capetownensis sp. nov. and Kribbella speibonae sp. nov., isolated from soil.</title>
        <authorList>
            <person name="Curtis S.M."/>
            <person name="Norton I."/>
            <person name="Everest G.J."/>
            <person name="Meyers P.R."/>
        </authorList>
    </citation>
    <scope>NUCLEOTIDE SEQUENCE [LARGE SCALE GENOMIC DNA]</scope>
    <source>
        <strain evidence="2 3">KCTC 29219</strain>
    </source>
</reference>
<accession>A0A4R0H8C8</accession>
<evidence type="ECO:0000313" key="2">
    <source>
        <dbReference type="EMBL" id="TCC06293.1"/>
    </source>
</evidence>
<name>A0A4R0H8C8_9ACTN</name>